<evidence type="ECO:0000256" key="1">
    <source>
        <dbReference type="SAM" id="MobiDB-lite"/>
    </source>
</evidence>
<dbReference type="NCBIfam" id="NF047353">
    <property type="entry name" value="tube_lmo2291"/>
    <property type="match status" value="1"/>
</dbReference>
<comment type="caution">
    <text evidence="2">The sequence shown here is derived from an EMBL/GenBank/DDBJ whole genome shotgun (WGS) entry which is preliminary data.</text>
</comment>
<protein>
    <submittedName>
        <fullName evidence="2">Uncharacterized protein</fullName>
    </submittedName>
</protein>
<proteinExistence type="predicted"/>
<evidence type="ECO:0000313" key="2">
    <source>
        <dbReference type="EMBL" id="MCM6761394.1"/>
    </source>
</evidence>
<keyword evidence="3" id="KW-1185">Reference proteome</keyword>
<dbReference type="Proteomes" id="UP001155240">
    <property type="component" value="Unassembled WGS sequence"/>
</dbReference>
<accession>A0A9X2DVS1</accession>
<sequence>MTRATDNALPAGTVLGKSYEYGLDLNIGTTAAPIWRTVRKMFNFQLTPTPNTTDAQTYDDEGSQNNAVTGWNWALAFATQVNRSGTTGKYLEEIEALFARTKPNAKGATAQIEARWYHQPDSSEGGVPNPDDAGQGTATVTPGRANTGPDGAVEVQNWTLTGVGAYTPIVNPLTEDEPGA</sequence>
<evidence type="ECO:0000313" key="3">
    <source>
        <dbReference type="Proteomes" id="UP001155240"/>
    </source>
</evidence>
<reference evidence="2" key="1">
    <citation type="submission" date="2022-06" db="EMBL/GenBank/DDBJ databases">
        <title>Whole genome shotgun sequencing (WGS) of Rathayibacter sp. ZW T2_19, isolated from stored onions (Allium cepa).</title>
        <authorList>
            <person name="Stoll D.A."/>
            <person name="Huch M."/>
        </authorList>
    </citation>
    <scope>NUCLEOTIDE SEQUENCE</scope>
    <source>
        <strain evidence="2">ZW T2_19</strain>
    </source>
</reference>
<organism evidence="2 3">
    <name type="scientific">Rathayibacter rubneri</name>
    <dbReference type="NCBI Taxonomy" id="2950106"/>
    <lineage>
        <taxon>Bacteria</taxon>
        <taxon>Bacillati</taxon>
        <taxon>Actinomycetota</taxon>
        <taxon>Actinomycetes</taxon>
        <taxon>Micrococcales</taxon>
        <taxon>Microbacteriaceae</taxon>
        <taxon>Rathayibacter</taxon>
    </lineage>
</organism>
<feature type="region of interest" description="Disordered" evidence="1">
    <location>
        <begin position="119"/>
        <end position="152"/>
    </location>
</feature>
<dbReference type="EMBL" id="JAMRYM010000005">
    <property type="protein sequence ID" value="MCM6761394.1"/>
    <property type="molecule type" value="Genomic_DNA"/>
</dbReference>
<dbReference type="RefSeq" id="WP_251943548.1">
    <property type="nucleotide sequence ID" value="NZ_JAMRYM010000005.1"/>
</dbReference>
<gene>
    <name evidence="2" type="ORF">NB037_03095</name>
</gene>
<name>A0A9X2DVS1_9MICO</name>
<dbReference type="AlphaFoldDB" id="A0A9X2DVS1"/>